<name>A0ABR7M4Y4_9BACT</name>
<organism evidence="1 2">
    <name type="scientific">Flavihumibacter stibioxidans</name>
    <dbReference type="NCBI Taxonomy" id="1834163"/>
    <lineage>
        <taxon>Bacteria</taxon>
        <taxon>Pseudomonadati</taxon>
        <taxon>Bacteroidota</taxon>
        <taxon>Chitinophagia</taxon>
        <taxon>Chitinophagales</taxon>
        <taxon>Chitinophagaceae</taxon>
        <taxon>Flavihumibacter</taxon>
    </lineage>
</organism>
<gene>
    <name evidence="1" type="ORF">BC349_03740</name>
</gene>
<reference evidence="1 2" key="1">
    <citation type="submission" date="2016-07" db="EMBL/GenBank/DDBJ databases">
        <title>Genome analysis of Flavihumibacter stibioxidans YS-17.</title>
        <authorList>
            <person name="Shi K."/>
            <person name="Han Y."/>
            <person name="Wang G."/>
        </authorList>
    </citation>
    <scope>NUCLEOTIDE SEQUENCE [LARGE SCALE GENOMIC DNA]</scope>
    <source>
        <strain evidence="1 2">YS-17</strain>
    </source>
</reference>
<comment type="caution">
    <text evidence="1">The sequence shown here is derived from an EMBL/GenBank/DDBJ whole genome shotgun (WGS) entry which is preliminary data.</text>
</comment>
<dbReference type="Proteomes" id="UP000765802">
    <property type="component" value="Unassembled WGS sequence"/>
</dbReference>
<keyword evidence="2" id="KW-1185">Reference proteome</keyword>
<evidence type="ECO:0000313" key="2">
    <source>
        <dbReference type="Proteomes" id="UP000765802"/>
    </source>
</evidence>
<evidence type="ECO:0000313" key="1">
    <source>
        <dbReference type="EMBL" id="MBC6490068.1"/>
    </source>
</evidence>
<dbReference type="EMBL" id="MBUA01000001">
    <property type="protein sequence ID" value="MBC6490068.1"/>
    <property type="molecule type" value="Genomic_DNA"/>
</dbReference>
<protein>
    <submittedName>
        <fullName evidence="1">Uncharacterized protein</fullName>
    </submittedName>
</protein>
<sequence>MFIFVLMLRKLHTRIARHTLKLLVATVMLGFAGLAFASMGGEKRAKKSNKVVTDFVPIKTSNGFTLKAGPAYKGSITLNQHKSSSPFSFNTLVTYQKGNTTYIMPYNNRVSIGKTTNNCNNMQLLRLKVRMHK</sequence>
<accession>A0ABR7M4Y4</accession>
<proteinExistence type="predicted"/>